<dbReference type="Proteomes" id="UP000318509">
    <property type="component" value="Unassembled WGS sequence"/>
</dbReference>
<reference evidence="1 2" key="1">
    <citation type="journal article" date="2019" name="Nat. Microbiol.">
        <title>Mediterranean grassland soil C-N compound turnover is dependent on rainfall and depth, and is mediated by genomically divergent microorganisms.</title>
        <authorList>
            <person name="Diamond S."/>
            <person name="Andeer P.F."/>
            <person name="Li Z."/>
            <person name="Crits-Christoph A."/>
            <person name="Burstein D."/>
            <person name="Anantharaman K."/>
            <person name="Lane K.R."/>
            <person name="Thomas B.C."/>
            <person name="Pan C."/>
            <person name="Northen T.R."/>
            <person name="Banfield J.F."/>
        </authorList>
    </citation>
    <scope>NUCLEOTIDE SEQUENCE [LARGE SCALE GENOMIC DNA]</scope>
    <source>
        <strain evidence="1">NP_3</strain>
    </source>
</reference>
<evidence type="ECO:0000313" key="2">
    <source>
        <dbReference type="Proteomes" id="UP000318509"/>
    </source>
</evidence>
<gene>
    <name evidence="1" type="ORF">E6H00_11675</name>
</gene>
<organism evidence="1 2">
    <name type="scientific">Candidatus Segetimicrobium genomatis</name>
    <dbReference type="NCBI Taxonomy" id="2569760"/>
    <lineage>
        <taxon>Bacteria</taxon>
        <taxon>Bacillati</taxon>
        <taxon>Candidatus Sysuimicrobiota</taxon>
        <taxon>Candidatus Sysuimicrobiia</taxon>
        <taxon>Candidatus Sysuimicrobiales</taxon>
        <taxon>Candidatus Segetimicrobiaceae</taxon>
        <taxon>Candidatus Segetimicrobium</taxon>
    </lineage>
</organism>
<dbReference type="InterPro" id="IPR029032">
    <property type="entry name" value="AhpD-like"/>
</dbReference>
<dbReference type="PANTHER" id="PTHR34846:SF10">
    <property type="entry name" value="CYTOPLASMIC PROTEIN"/>
    <property type="match status" value="1"/>
</dbReference>
<dbReference type="SUPFAM" id="SSF69118">
    <property type="entry name" value="AhpD-like"/>
    <property type="match status" value="1"/>
</dbReference>
<dbReference type="Gene3D" id="1.20.1290.10">
    <property type="entry name" value="AhpD-like"/>
    <property type="match status" value="1"/>
</dbReference>
<protein>
    <submittedName>
        <fullName evidence="1">Carboxymuconolactone decarboxylase family protein</fullName>
    </submittedName>
</protein>
<sequence length="192" mass="22234">MHADTFLPPIEKPQGLMMRLAYYFTRRRFGKVLTPLKVHSARLPIAFGQFYAKVAALDKKLLLPPETVMLIREQVARLNVCLFCMDIGRWATIQASMNQAKFDALEHYRANPLFTEAERAALDYVTELTKEKEVNPNTFARLSRHYSERAICEIVWLVASEHLYNMTNIGLNIHSDMLCDIGRKKQTRTEEE</sequence>
<accession>A0A537JZ39</accession>
<name>A0A537JZ39_9BACT</name>
<comment type="caution">
    <text evidence="1">The sequence shown here is derived from an EMBL/GenBank/DDBJ whole genome shotgun (WGS) entry which is preliminary data.</text>
</comment>
<dbReference type="AlphaFoldDB" id="A0A537JZ39"/>
<dbReference type="PANTHER" id="PTHR34846">
    <property type="entry name" value="4-CARBOXYMUCONOLACTONE DECARBOXYLASE FAMILY PROTEIN (AFU_ORTHOLOGUE AFUA_6G11590)"/>
    <property type="match status" value="1"/>
</dbReference>
<evidence type="ECO:0000313" key="1">
    <source>
        <dbReference type="EMBL" id="TMI88809.1"/>
    </source>
</evidence>
<proteinExistence type="predicted"/>
<dbReference type="EMBL" id="VBAK01000135">
    <property type="protein sequence ID" value="TMI88809.1"/>
    <property type="molecule type" value="Genomic_DNA"/>
</dbReference>